<dbReference type="OrthoDB" id="61870at2759"/>
<evidence type="ECO:0000313" key="3">
    <source>
        <dbReference type="Proteomes" id="UP000247498"/>
    </source>
</evidence>
<dbReference type="InterPro" id="IPR053225">
    <property type="entry name" value="Acyl-CoA_N-acyltransferase"/>
</dbReference>
<dbReference type="InterPro" id="IPR000182">
    <property type="entry name" value="GNAT_dom"/>
</dbReference>
<dbReference type="PANTHER" id="PTHR20958:SF6">
    <property type="entry name" value="GLYCINE N-ACYLTRANSFERASE-LIKE PROTEIN"/>
    <property type="match status" value="1"/>
</dbReference>
<dbReference type="Pfam" id="PF08445">
    <property type="entry name" value="FR47"/>
    <property type="match status" value="1"/>
</dbReference>
<dbReference type="PANTHER" id="PTHR20958">
    <property type="entry name" value="GLYCINE N-ACYLTRANSFERASE-LIKE PROTEIN"/>
    <property type="match status" value="1"/>
</dbReference>
<evidence type="ECO:0000259" key="1">
    <source>
        <dbReference type="PROSITE" id="PS51186"/>
    </source>
</evidence>
<comment type="caution">
    <text evidence="2">The sequence shown here is derived from an EMBL/GenBank/DDBJ whole genome shotgun (WGS) entry which is preliminary data.</text>
</comment>
<proteinExistence type="predicted"/>
<dbReference type="GO" id="GO:0016747">
    <property type="term" value="F:acyltransferase activity, transferring groups other than amino-acyl groups"/>
    <property type="evidence" value="ECO:0007669"/>
    <property type="project" value="InterPro"/>
</dbReference>
<dbReference type="Gene3D" id="3.40.630.30">
    <property type="match status" value="1"/>
</dbReference>
<dbReference type="STRING" id="307507.A0A2V0PEQ7"/>
<name>A0A2V0PEQ7_9CHLO</name>
<gene>
    <name evidence="2" type="ORF">Rsub_08556</name>
</gene>
<evidence type="ECO:0000313" key="2">
    <source>
        <dbReference type="EMBL" id="GBF95575.1"/>
    </source>
</evidence>
<dbReference type="InParanoid" id="A0A2V0PEQ7"/>
<reference evidence="2 3" key="1">
    <citation type="journal article" date="2018" name="Sci. Rep.">
        <title>Raphidocelis subcapitata (=Pseudokirchneriella subcapitata) provides an insight into genome evolution and environmental adaptations in the Sphaeropleales.</title>
        <authorList>
            <person name="Suzuki S."/>
            <person name="Yamaguchi H."/>
            <person name="Nakajima N."/>
            <person name="Kawachi M."/>
        </authorList>
    </citation>
    <scope>NUCLEOTIDE SEQUENCE [LARGE SCALE GENOMIC DNA]</scope>
    <source>
        <strain evidence="2 3">NIES-35</strain>
    </source>
</reference>
<accession>A0A2V0PEQ7</accession>
<dbReference type="InterPro" id="IPR013653">
    <property type="entry name" value="GCN5-like_dom"/>
</dbReference>
<dbReference type="PROSITE" id="PS51186">
    <property type="entry name" value="GNAT"/>
    <property type="match status" value="1"/>
</dbReference>
<organism evidence="2 3">
    <name type="scientific">Raphidocelis subcapitata</name>
    <dbReference type="NCBI Taxonomy" id="307507"/>
    <lineage>
        <taxon>Eukaryota</taxon>
        <taxon>Viridiplantae</taxon>
        <taxon>Chlorophyta</taxon>
        <taxon>core chlorophytes</taxon>
        <taxon>Chlorophyceae</taxon>
        <taxon>CS clade</taxon>
        <taxon>Sphaeropleales</taxon>
        <taxon>Selenastraceae</taxon>
        <taxon>Raphidocelis</taxon>
    </lineage>
</organism>
<feature type="domain" description="N-acetyltransferase" evidence="1">
    <location>
        <begin position="184"/>
        <end position="326"/>
    </location>
</feature>
<keyword evidence="3" id="KW-1185">Reference proteome</keyword>
<sequence length="331" mass="35665">MASALRLALPQLPPCHNQHASQLDPVHLTDAPRLLAALRPRAAAAAAARAAGPAAAAAAPPAPPHSQVHVVAGEEGGPPEAYVLVEESNHAGPRFGIIARGPRAAARRGSARALQELAALRLEQLRFFGLPEAAVEAADDLLPRSGYVRRYHNPCWQYVLPQPLAAAAVERWRDEARRLGERGYRLSELQPSDAETVDARWPYRSAWSLPFIQTRIIGRLATACARDAAGRPVAWAVEYEDGSFGMLHTEEDHRRRGLGRLVLVALVQRLVARGALARAPLFAYVVDSNEPSRRLLRALGFQETAVFSWQGWERDDGAAAAAAAAAAGNTS</sequence>
<dbReference type="SUPFAM" id="SSF55729">
    <property type="entry name" value="Acyl-CoA N-acyltransferases (Nat)"/>
    <property type="match status" value="1"/>
</dbReference>
<dbReference type="Proteomes" id="UP000247498">
    <property type="component" value="Unassembled WGS sequence"/>
</dbReference>
<protein>
    <recommendedName>
        <fullName evidence="1">N-acetyltransferase domain-containing protein</fullName>
    </recommendedName>
</protein>
<dbReference type="EMBL" id="BDRX01000066">
    <property type="protein sequence ID" value="GBF95575.1"/>
    <property type="molecule type" value="Genomic_DNA"/>
</dbReference>
<dbReference type="InterPro" id="IPR016181">
    <property type="entry name" value="Acyl_CoA_acyltransferase"/>
</dbReference>
<dbReference type="AlphaFoldDB" id="A0A2V0PEQ7"/>